<evidence type="ECO:0000256" key="1">
    <source>
        <dbReference type="ARBA" id="ARBA00004141"/>
    </source>
</evidence>
<feature type="transmembrane region" description="Helical" evidence="8">
    <location>
        <begin position="322"/>
        <end position="348"/>
    </location>
</feature>
<comment type="similarity">
    <text evidence="2">Belongs to the glycosyltransferase 2 family.</text>
</comment>
<dbReference type="PANTHER" id="PTHR43398:SF1">
    <property type="entry name" value="DOLICHOL-PHOSPHATE MANNOSYLTRANSFERASE SUBUNIT 1"/>
    <property type="match status" value="1"/>
</dbReference>
<evidence type="ECO:0000256" key="4">
    <source>
        <dbReference type="ARBA" id="ARBA00022679"/>
    </source>
</evidence>
<organism evidence="11 12">
    <name type="scientific">Devosia geojensis</name>
    <dbReference type="NCBI Taxonomy" id="443610"/>
    <lineage>
        <taxon>Bacteria</taxon>
        <taxon>Pseudomonadati</taxon>
        <taxon>Pseudomonadota</taxon>
        <taxon>Alphaproteobacteria</taxon>
        <taxon>Hyphomicrobiales</taxon>
        <taxon>Devosiaceae</taxon>
        <taxon>Devosia</taxon>
    </lineage>
</organism>
<dbReference type="PANTHER" id="PTHR43398">
    <property type="entry name" value="DOLICHOL-PHOSPHATE MANNOSYLTRANSFERASE SUBUNIT 1"/>
    <property type="match status" value="1"/>
</dbReference>
<feature type="transmembrane region" description="Helical" evidence="8">
    <location>
        <begin position="259"/>
        <end position="279"/>
    </location>
</feature>
<evidence type="ECO:0000259" key="10">
    <source>
        <dbReference type="Pfam" id="PF04138"/>
    </source>
</evidence>
<gene>
    <name evidence="11" type="ORF">VE25_20795</name>
</gene>
<feature type="transmembrane region" description="Helical" evidence="8">
    <location>
        <begin position="354"/>
        <end position="372"/>
    </location>
</feature>
<dbReference type="GO" id="GO:0016020">
    <property type="term" value="C:membrane"/>
    <property type="evidence" value="ECO:0007669"/>
    <property type="project" value="UniProtKB-SubCell"/>
</dbReference>
<feature type="domain" description="GtrA/DPMS transmembrane" evidence="10">
    <location>
        <begin position="262"/>
        <end position="378"/>
    </location>
</feature>
<dbReference type="InterPro" id="IPR039528">
    <property type="entry name" value="DPM1-like"/>
</dbReference>
<evidence type="ECO:0000256" key="7">
    <source>
        <dbReference type="ARBA" id="ARBA00023136"/>
    </source>
</evidence>
<evidence type="ECO:0000313" key="11">
    <source>
        <dbReference type="EMBL" id="KKB06921.1"/>
    </source>
</evidence>
<keyword evidence="4" id="KW-0808">Transferase</keyword>
<dbReference type="AlphaFoldDB" id="A0A0F5FDJ2"/>
<dbReference type="InterPro" id="IPR029044">
    <property type="entry name" value="Nucleotide-diphossugar_trans"/>
</dbReference>
<dbReference type="Pfam" id="PF00535">
    <property type="entry name" value="Glycos_transf_2"/>
    <property type="match status" value="1"/>
</dbReference>
<feature type="transmembrane region" description="Helical" evidence="8">
    <location>
        <begin position="291"/>
        <end position="310"/>
    </location>
</feature>
<dbReference type="GO" id="GO:0004582">
    <property type="term" value="F:dolichyl-phosphate beta-D-mannosyltransferase activity"/>
    <property type="evidence" value="ECO:0007669"/>
    <property type="project" value="InterPro"/>
</dbReference>
<keyword evidence="7 8" id="KW-0472">Membrane</keyword>
<evidence type="ECO:0000256" key="6">
    <source>
        <dbReference type="ARBA" id="ARBA00022989"/>
    </source>
</evidence>
<accession>A0A0F5FDJ2</accession>
<keyword evidence="12" id="KW-1185">Reference proteome</keyword>
<keyword evidence="3" id="KW-0328">Glycosyltransferase</keyword>
<evidence type="ECO:0000256" key="2">
    <source>
        <dbReference type="ARBA" id="ARBA00006739"/>
    </source>
</evidence>
<dbReference type="Gene3D" id="3.90.550.10">
    <property type="entry name" value="Spore Coat Polysaccharide Biosynthesis Protein SpsA, Chain A"/>
    <property type="match status" value="1"/>
</dbReference>
<dbReference type="GO" id="GO:0000271">
    <property type="term" value="P:polysaccharide biosynthetic process"/>
    <property type="evidence" value="ECO:0007669"/>
    <property type="project" value="InterPro"/>
</dbReference>
<dbReference type="Pfam" id="PF04138">
    <property type="entry name" value="GtrA_DPMS_TM"/>
    <property type="match status" value="1"/>
</dbReference>
<dbReference type="PATRIC" id="fig|443610.3.peg.2482"/>
<keyword evidence="6 8" id="KW-1133">Transmembrane helix</keyword>
<comment type="subcellular location">
    <subcellularLocation>
        <location evidence="1">Membrane</location>
        <topology evidence="1">Multi-pass membrane protein</topology>
    </subcellularLocation>
</comment>
<evidence type="ECO:0000256" key="8">
    <source>
        <dbReference type="SAM" id="Phobius"/>
    </source>
</evidence>
<dbReference type="SUPFAM" id="SSF53448">
    <property type="entry name" value="Nucleotide-diphospho-sugar transferases"/>
    <property type="match status" value="1"/>
</dbReference>
<dbReference type="InterPro" id="IPR001173">
    <property type="entry name" value="Glyco_trans_2-like"/>
</dbReference>
<keyword evidence="5 8" id="KW-0812">Transmembrane</keyword>
<dbReference type="InterPro" id="IPR007267">
    <property type="entry name" value="GtrA_DPMS_TM"/>
</dbReference>
<reference evidence="11 12" key="1">
    <citation type="submission" date="2015-03" db="EMBL/GenBank/DDBJ databases">
        <authorList>
            <person name="Hassan Y.I."/>
            <person name="Lepp D."/>
            <person name="Li X.-Z."/>
            <person name="Zhou T."/>
        </authorList>
    </citation>
    <scope>NUCLEOTIDE SEQUENCE [LARGE SCALE GENOMIC DNA]</scope>
    <source>
        <strain evidence="11 12">BD-c194</strain>
    </source>
</reference>
<proteinExistence type="inferred from homology"/>
<sequence length="379" mass="40735">MAGSHPGTPTAGQESGYAAPHLAVIVPSFNERDNIELLYERLALALDGIPFEMVVVDDDSPDGTAGLTRELAQVYPNIRCIRRYGRRGLSSACVEGMASTAAPYLAVIDADLQHDERILPQMLEEAKAGADLVVGSRFAGHGSAAGGLSRARQRGSALATRLAGLVVGEAVSDPMSGYFLMPRTTFDAVASRLNKDGFKILLDLIATSRRQGRHLAIAEVPYDFRPRHAGESKMSPLIVVQYLGLWLSQLTRGVLPTSFLLFAMVGASGIFVHMAMLALATGPLGLPFVPAQVTATLVAMTSNFFLNNVLTYADRRLHGSRLWLGLLGFYVICSLGGIANISVATMVYDLRHETFVSGLAGALMSSVFNYAVTRVFTWK</sequence>
<dbReference type="CDD" id="cd06442">
    <property type="entry name" value="DPM1_like"/>
    <property type="match status" value="1"/>
</dbReference>
<protein>
    <submittedName>
        <fullName evidence="11">Dolichol monophosphate mannose synthase</fullName>
    </submittedName>
</protein>
<feature type="domain" description="Glycosyltransferase 2-like" evidence="9">
    <location>
        <begin position="24"/>
        <end position="183"/>
    </location>
</feature>
<comment type="caution">
    <text evidence="11">The sequence shown here is derived from an EMBL/GenBank/DDBJ whole genome shotgun (WGS) entry which is preliminary data.</text>
</comment>
<evidence type="ECO:0000259" key="9">
    <source>
        <dbReference type="Pfam" id="PF00535"/>
    </source>
</evidence>
<evidence type="ECO:0000256" key="5">
    <source>
        <dbReference type="ARBA" id="ARBA00022692"/>
    </source>
</evidence>
<dbReference type="STRING" id="443610.VE25_20795"/>
<evidence type="ECO:0000256" key="3">
    <source>
        <dbReference type="ARBA" id="ARBA00022676"/>
    </source>
</evidence>
<evidence type="ECO:0000313" key="12">
    <source>
        <dbReference type="Proteomes" id="UP000033632"/>
    </source>
</evidence>
<name>A0A0F5FDJ2_9HYPH</name>
<dbReference type="GO" id="GO:0009247">
    <property type="term" value="P:glycolipid biosynthetic process"/>
    <property type="evidence" value="ECO:0007669"/>
    <property type="project" value="TreeGrafter"/>
</dbReference>
<dbReference type="Proteomes" id="UP000033632">
    <property type="component" value="Unassembled WGS sequence"/>
</dbReference>
<dbReference type="EMBL" id="JZEX01000192">
    <property type="protein sequence ID" value="KKB06921.1"/>
    <property type="molecule type" value="Genomic_DNA"/>
</dbReference>